<sequence>MRTNLPVTDTEYVLKDGISLVSKTDTKGRITYFNPAFVEASGYDEHELMGAPHNLVRHPDMPEEAFEDLWDTLKQGIPWNGIIKNRRKNGDFYWVAANATPVREGDRIVGYMSVRNKATRQQIEEAAQLYRRFKSGQARGVAIRRGAVVSTGIFGRLAALRGLGLGKRIGIVMSILLLLIVGLGAAAIHGADSESMAYGYGVATLVAVLLGLLTWRNLHGSVVRPIRSLIGDANAVAGGDLSVTVRVDRQDDMGQLQQALQQMNVNLRSVMGDVRSNVDSIMVATREIASGNMDLSGRTEAQASSLEQTASSMEEFASTVKQNADNAIQANQLALSASEVATRGGQVVGQVGATMDQINHSARRIVDIIGLIDGIAFQTNILALNAAVEAARAGEQGKGFAVVAGEVRSLAQRSAAAAKEIKQLIDESVSKVDAGSRLVGEATSTMQEIVNSVRHVNDIMSEIAVASREQSNGILQVNQAVTQMDEVTQQNAALVEQAAAAAASLEEQTMHLMRSISVFKMAQGESLDMLAVRPPKKTHPALPGAEARVERIAAD</sequence>
<dbReference type="Proteomes" id="UP000620266">
    <property type="component" value="Unassembled WGS sequence"/>
</dbReference>
<dbReference type="InterPro" id="IPR051310">
    <property type="entry name" value="MCP_chemotaxis"/>
</dbReference>
<protein>
    <submittedName>
        <fullName evidence="8">Methyl-accepting chemotaxis protein</fullName>
    </submittedName>
</protein>
<comment type="caution">
    <text evidence="8">The sequence shown here is derived from an EMBL/GenBank/DDBJ whole genome shotgun (WGS) entry which is preliminary data.</text>
</comment>
<reference evidence="8" key="1">
    <citation type="journal article" date="2014" name="Int. J. Syst. Evol. Microbiol.">
        <title>Complete genome sequence of Corynebacterium casei LMG S-19264T (=DSM 44701T), isolated from a smear-ripened cheese.</title>
        <authorList>
            <consortium name="US DOE Joint Genome Institute (JGI-PGF)"/>
            <person name="Walter F."/>
            <person name="Albersmeier A."/>
            <person name="Kalinowski J."/>
            <person name="Ruckert C."/>
        </authorList>
    </citation>
    <scope>NUCLEOTIDE SEQUENCE</scope>
    <source>
        <strain evidence="8">CCM 7086</strain>
    </source>
</reference>
<dbReference type="GO" id="GO:0005886">
    <property type="term" value="C:plasma membrane"/>
    <property type="evidence" value="ECO:0007669"/>
    <property type="project" value="TreeGrafter"/>
</dbReference>
<dbReference type="PANTHER" id="PTHR43531:SF7">
    <property type="entry name" value="AEROTAXIS RECEPTOR"/>
    <property type="match status" value="1"/>
</dbReference>
<dbReference type="SMART" id="SM00086">
    <property type="entry name" value="PAC"/>
    <property type="match status" value="1"/>
</dbReference>
<dbReference type="SMART" id="SM00304">
    <property type="entry name" value="HAMP"/>
    <property type="match status" value="1"/>
</dbReference>
<feature type="transmembrane region" description="Helical" evidence="4">
    <location>
        <begin position="169"/>
        <end position="191"/>
    </location>
</feature>
<dbReference type="PROSITE" id="PS50112">
    <property type="entry name" value="PAS"/>
    <property type="match status" value="1"/>
</dbReference>
<dbReference type="InterPro" id="IPR013655">
    <property type="entry name" value="PAS_fold_3"/>
</dbReference>
<dbReference type="PRINTS" id="PR00260">
    <property type="entry name" value="CHEMTRNSDUCR"/>
</dbReference>
<name>A0A8J2XZR0_9BURK</name>
<dbReference type="SUPFAM" id="SSF58104">
    <property type="entry name" value="Methyl-accepting chemotaxis protein (MCP) signaling domain"/>
    <property type="match status" value="1"/>
</dbReference>
<comment type="subcellular location">
    <subcellularLocation>
        <location evidence="1">Membrane</location>
    </subcellularLocation>
</comment>
<dbReference type="CDD" id="cd11386">
    <property type="entry name" value="MCP_signal"/>
    <property type="match status" value="1"/>
</dbReference>
<dbReference type="GO" id="GO:0007165">
    <property type="term" value="P:signal transduction"/>
    <property type="evidence" value="ECO:0007669"/>
    <property type="project" value="UniProtKB-KW"/>
</dbReference>
<dbReference type="Pfam" id="PF00015">
    <property type="entry name" value="MCPsignal"/>
    <property type="match status" value="1"/>
</dbReference>
<dbReference type="EMBL" id="BMCG01000005">
    <property type="protein sequence ID" value="GGC14402.1"/>
    <property type="molecule type" value="Genomic_DNA"/>
</dbReference>
<dbReference type="PROSITE" id="PS50885">
    <property type="entry name" value="HAMP"/>
    <property type="match status" value="1"/>
</dbReference>
<reference evidence="8" key="2">
    <citation type="submission" date="2020-09" db="EMBL/GenBank/DDBJ databases">
        <authorList>
            <person name="Sun Q."/>
            <person name="Sedlacek I."/>
        </authorList>
    </citation>
    <scope>NUCLEOTIDE SEQUENCE</scope>
    <source>
        <strain evidence="8">CCM 7086</strain>
    </source>
</reference>
<dbReference type="SUPFAM" id="SSF55785">
    <property type="entry name" value="PYP-like sensor domain (PAS domain)"/>
    <property type="match status" value="1"/>
</dbReference>
<feature type="domain" description="Methyl-accepting transducer" evidence="5">
    <location>
        <begin position="277"/>
        <end position="506"/>
    </location>
</feature>
<evidence type="ECO:0000256" key="2">
    <source>
        <dbReference type="ARBA" id="ARBA00029447"/>
    </source>
</evidence>
<dbReference type="Gene3D" id="1.10.287.950">
    <property type="entry name" value="Methyl-accepting chemotaxis protein"/>
    <property type="match status" value="1"/>
</dbReference>
<dbReference type="InterPro" id="IPR004090">
    <property type="entry name" value="Chemotax_Me-accpt_rcpt"/>
</dbReference>
<evidence type="ECO:0000313" key="8">
    <source>
        <dbReference type="EMBL" id="GGC14402.1"/>
    </source>
</evidence>
<keyword evidence="3" id="KW-0807">Transducer</keyword>
<evidence type="ECO:0000313" key="9">
    <source>
        <dbReference type="Proteomes" id="UP000620266"/>
    </source>
</evidence>
<gene>
    <name evidence="8" type="ORF">GCM10007205_24050</name>
</gene>
<keyword evidence="4" id="KW-0812">Transmembrane</keyword>
<evidence type="ECO:0000259" key="6">
    <source>
        <dbReference type="PROSITE" id="PS50112"/>
    </source>
</evidence>
<dbReference type="CDD" id="cd06225">
    <property type="entry name" value="HAMP"/>
    <property type="match status" value="1"/>
</dbReference>
<dbReference type="GO" id="GO:0006935">
    <property type="term" value="P:chemotaxis"/>
    <property type="evidence" value="ECO:0007669"/>
    <property type="project" value="InterPro"/>
</dbReference>
<dbReference type="GO" id="GO:0004888">
    <property type="term" value="F:transmembrane signaling receptor activity"/>
    <property type="evidence" value="ECO:0007669"/>
    <property type="project" value="InterPro"/>
</dbReference>
<dbReference type="Gene3D" id="3.30.450.20">
    <property type="entry name" value="PAS domain"/>
    <property type="match status" value="1"/>
</dbReference>
<feature type="domain" description="PAS" evidence="6">
    <location>
        <begin position="25"/>
        <end position="76"/>
    </location>
</feature>
<dbReference type="InterPro" id="IPR000014">
    <property type="entry name" value="PAS"/>
</dbReference>
<dbReference type="PROSITE" id="PS50111">
    <property type="entry name" value="CHEMOTAXIS_TRANSDUC_2"/>
    <property type="match status" value="1"/>
</dbReference>
<evidence type="ECO:0000256" key="4">
    <source>
        <dbReference type="SAM" id="Phobius"/>
    </source>
</evidence>
<dbReference type="InterPro" id="IPR004089">
    <property type="entry name" value="MCPsignal_dom"/>
</dbReference>
<dbReference type="NCBIfam" id="TIGR00229">
    <property type="entry name" value="sensory_box"/>
    <property type="match status" value="1"/>
</dbReference>
<dbReference type="InterPro" id="IPR035965">
    <property type="entry name" value="PAS-like_dom_sf"/>
</dbReference>
<feature type="transmembrane region" description="Helical" evidence="4">
    <location>
        <begin position="197"/>
        <end position="215"/>
    </location>
</feature>
<feature type="domain" description="HAMP" evidence="7">
    <location>
        <begin position="220"/>
        <end position="272"/>
    </location>
</feature>
<dbReference type="FunFam" id="1.10.287.950:FF:000001">
    <property type="entry name" value="Methyl-accepting chemotaxis sensory transducer"/>
    <property type="match status" value="1"/>
</dbReference>
<organism evidence="8 9">
    <name type="scientific">Oxalicibacterium flavum</name>
    <dbReference type="NCBI Taxonomy" id="179467"/>
    <lineage>
        <taxon>Bacteria</taxon>
        <taxon>Pseudomonadati</taxon>
        <taxon>Pseudomonadota</taxon>
        <taxon>Betaproteobacteria</taxon>
        <taxon>Burkholderiales</taxon>
        <taxon>Oxalobacteraceae</taxon>
        <taxon>Oxalicibacterium</taxon>
    </lineage>
</organism>
<evidence type="ECO:0000259" key="7">
    <source>
        <dbReference type="PROSITE" id="PS50885"/>
    </source>
</evidence>
<keyword evidence="4" id="KW-0472">Membrane</keyword>
<keyword evidence="4" id="KW-1133">Transmembrane helix</keyword>
<dbReference type="SMART" id="SM00091">
    <property type="entry name" value="PAS"/>
    <property type="match status" value="1"/>
</dbReference>
<dbReference type="CDD" id="cd00130">
    <property type="entry name" value="PAS"/>
    <property type="match status" value="1"/>
</dbReference>
<keyword evidence="9" id="KW-1185">Reference proteome</keyword>
<dbReference type="AlphaFoldDB" id="A0A8J2XZR0"/>
<comment type="similarity">
    <text evidence="2">Belongs to the methyl-accepting chemotaxis (MCP) protein family.</text>
</comment>
<dbReference type="Pfam" id="PF00672">
    <property type="entry name" value="HAMP"/>
    <property type="match status" value="1"/>
</dbReference>
<proteinExistence type="inferred from homology"/>
<accession>A0A8J2XZR0</accession>
<dbReference type="InterPro" id="IPR003660">
    <property type="entry name" value="HAMP_dom"/>
</dbReference>
<dbReference type="PANTHER" id="PTHR43531">
    <property type="entry name" value="PROTEIN ICFG"/>
    <property type="match status" value="1"/>
</dbReference>
<dbReference type="InterPro" id="IPR001610">
    <property type="entry name" value="PAC"/>
</dbReference>
<dbReference type="SMART" id="SM00283">
    <property type="entry name" value="MA"/>
    <property type="match status" value="1"/>
</dbReference>
<evidence type="ECO:0000256" key="3">
    <source>
        <dbReference type="PROSITE-ProRule" id="PRU00284"/>
    </source>
</evidence>
<dbReference type="Pfam" id="PF08447">
    <property type="entry name" value="PAS_3"/>
    <property type="match status" value="1"/>
</dbReference>
<dbReference type="RefSeq" id="WP_188396516.1">
    <property type="nucleotide sequence ID" value="NZ_BMCG01000005.1"/>
</dbReference>
<evidence type="ECO:0000259" key="5">
    <source>
        <dbReference type="PROSITE" id="PS50111"/>
    </source>
</evidence>
<evidence type="ECO:0000256" key="1">
    <source>
        <dbReference type="ARBA" id="ARBA00004370"/>
    </source>
</evidence>